<comment type="caution">
    <text evidence="1">The sequence shown here is derived from an EMBL/GenBank/DDBJ whole genome shotgun (WGS) entry which is preliminary data.</text>
</comment>
<protein>
    <recommendedName>
        <fullName evidence="3">PiggyBac transposable element-derived protein 4 C-terminal zinc-ribbon domain-containing protein</fullName>
    </recommendedName>
</protein>
<dbReference type="AlphaFoldDB" id="A0AAE0Z074"/>
<accession>A0AAE0Z074</accession>
<sequence length="120" mass="13897">MFEITQTNAHILYTLSHPNQNRLSLLQFKQTLVDKLTRLSILTKTEARQPGRPATSLIERFTGNKHLIRHSPNHTNCEYCGKGSGSRKRTNFFCIRCSSHPHLHPKNCFEQFHLEANIEL</sequence>
<evidence type="ECO:0000313" key="2">
    <source>
        <dbReference type="Proteomes" id="UP001283361"/>
    </source>
</evidence>
<evidence type="ECO:0000313" key="1">
    <source>
        <dbReference type="EMBL" id="KAK3760504.1"/>
    </source>
</evidence>
<dbReference type="EMBL" id="JAWDGP010004972">
    <property type="protein sequence ID" value="KAK3760504.1"/>
    <property type="molecule type" value="Genomic_DNA"/>
</dbReference>
<name>A0AAE0Z074_9GAST</name>
<evidence type="ECO:0008006" key="3">
    <source>
        <dbReference type="Google" id="ProtNLM"/>
    </source>
</evidence>
<dbReference type="Proteomes" id="UP001283361">
    <property type="component" value="Unassembled WGS sequence"/>
</dbReference>
<keyword evidence="2" id="KW-1185">Reference proteome</keyword>
<proteinExistence type="predicted"/>
<gene>
    <name evidence="1" type="ORF">RRG08_022789</name>
</gene>
<organism evidence="1 2">
    <name type="scientific">Elysia crispata</name>
    <name type="common">lettuce slug</name>
    <dbReference type="NCBI Taxonomy" id="231223"/>
    <lineage>
        <taxon>Eukaryota</taxon>
        <taxon>Metazoa</taxon>
        <taxon>Spiralia</taxon>
        <taxon>Lophotrochozoa</taxon>
        <taxon>Mollusca</taxon>
        <taxon>Gastropoda</taxon>
        <taxon>Heterobranchia</taxon>
        <taxon>Euthyneura</taxon>
        <taxon>Panpulmonata</taxon>
        <taxon>Sacoglossa</taxon>
        <taxon>Placobranchoidea</taxon>
        <taxon>Plakobranchidae</taxon>
        <taxon>Elysia</taxon>
    </lineage>
</organism>
<reference evidence="1" key="1">
    <citation type="journal article" date="2023" name="G3 (Bethesda)">
        <title>A reference genome for the long-term kleptoplast-retaining sea slug Elysia crispata morphotype clarki.</title>
        <authorList>
            <person name="Eastman K.E."/>
            <person name="Pendleton A.L."/>
            <person name="Shaikh M.A."/>
            <person name="Suttiyut T."/>
            <person name="Ogas R."/>
            <person name="Tomko P."/>
            <person name="Gavelis G."/>
            <person name="Widhalm J.R."/>
            <person name="Wisecaver J.H."/>
        </authorList>
    </citation>
    <scope>NUCLEOTIDE SEQUENCE</scope>
    <source>
        <strain evidence="1">ECLA1</strain>
    </source>
</reference>